<feature type="compositionally biased region" description="Polar residues" evidence="1">
    <location>
        <begin position="790"/>
        <end position="800"/>
    </location>
</feature>
<dbReference type="Proteomes" id="UP000051952">
    <property type="component" value="Unassembled WGS sequence"/>
</dbReference>
<dbReference type="VEuPathDB" id="TriTrypDB:BSAL_64680"/>
<protein>
    <submittedName>
        <fullName evidence="2">Uncharacterized protein</fullName>
    </submittedName>
</protein>
<accession>A0A0S4ISX8</accession>
<feature type="region of interest" description="Disordered" evidence="1">
    <location>
        <begin position="769"/>
        <end position="800"/>
    </location>
</feature>
<name>A0A0S4ISX8_BODSA</name>
<evidence type="ECO:0000313" key="3">
    <source>
        <dbReference type="Proteomes" id="UP000051952"/>
    </source>
</evidence>
<proteinExistence type="predicted"/>
<dbReference type="EMBL" id="CYKH01000377">
    <property type="protein sequence ID" value="CUF66879.1"/>
    <property type="molecule type" value="Genomic_DNA"/>
</dbReference>
<dbReference type="AlphaFoldDB" id="A0A0S4ISX8"/>
<reference evidence="3" key="1">
    <citation type="submission" date="2015-09" db="EMBL/GenBank/DDBJ databases">
        <authorList>
            <consortium name="Pathogen Informatics"/>
        </authorList>
    </citation>
    <scope>NUCLEOTIDE SEQUENCE [LARGE SCALE GENOMIC DNA]</scope>
    <source>
        <strain evidence="3">Lake Konstanz</strain>
    </source>
</reference>
<evidence type="ECO:0000313" key="2">
    <source>
        <dbReference type="EMBL" id="CUF66879.1"/>
    </source>
</evidence>
<evidence type="ECO:0000256" key="1">
    <source>
        <dbReference type="SAM" id="MobiDB-lite"/>
    </source>
</evidence>
<keyword evidence="3" id="KW-1185">Reference proteome</keyword>
<organism evidence="2 3">
    <name type="scientific">Bodo saltans</name>
    <name type="common">Flagellated protozoan</name>
    <dbReference type="NCBI Taxonomy" id="75058"/>
    <lineage>
        <taxon>Eukaryota</taxon>
        <taxon>Discoba</taxon>
        <taxon>Euglenozoa</taxon>
        <taxon>Kinetoplastea</taxon>
        <taxon>Metakinetoplastina</taxon>
        <taxon>Eubodonida</taxon>
        <taxon>Bodonidae</taxon>
        <taxon>Bodo</taxon>
    </lineage>
</organism>
<gene>
    <name evidence="2" type="ORF">BSAL_64680</name>
</gene>
<feature type="compositionally biased region" description="Low complexity" evidence="1">
    <location>
        <begin position="769"/>
        <end position="784"/>
    </location>
</feature>
<sequence length="800" mass="87200">MSHAQSHSGGDFDLLMQWGDPAALIAHRLLQGAARAVLSNLWDLLHVRDFHNELHADGGVSIGENGTSSRKDRPVTVKDYIDAIMDRVGRLFDPNASGIGSSVQSWMQLWLLLPMSALSDLVSSKMHHVVLLLERHLRRPLWTVLATFVRRAVGDVAMQLQVVISVLHVALITLTHFLVGDGNGVARSLQEVNKTVGQSNHTVSLALESFFTQLQEAGAVSHRSQEHSTFVELFFGISDAMQLHTSDYLRLLQESGELLAHVRDDVQTIAARVRVQGPQQGSSNQERDEFFQASGQFHAQLQTALQFHRHAEFLRLVEAYGVTTVRPYSCIAQRNEGLSQQHIHLLNACYSPVVVMLLTSYHNTTHLVAQYKQQIDARNATVKSQTALSQLLVGAQLLEEQNKSATTTVEEVITHCDALQTLLKTIHSWSPTHSTTQQTSLGGGVVASSDEAAPSVPHRRLAPGLEAITMPPVTRGRNAERLFLFHTLKSVDAVVDALSTELGAIVSSCAELKETSQHLLDALHGLRHDQSTTLFPLGQLAAKVLREVEQLQAIVEQEARFMRPQLRGDDAGASPPLWEHFCSLRASVEAPLLPVAARRALMVLASTVATLHDACCLIVPALVIVQETMSLHLEVVRKEQQGIAFEVVELHEALSLMQSQSIRIEEASGNGDGTISFEQGNNDDTNAFLMTLKDATNVAVRTGQTSALDITFVSDVLMSLQREDSSVAAQVHSVVSGLRDTSDAAAKRCFDSVACYCTVVELLSKSIFPSSTSSTGGSNSRSGSVVAPRQLSQTPTAIAR</sequence>